<sequence>MTITPLDLARIHGIHGLAQITAPPGFAPPPDDLLLATLRGEDRAGWTPEEQATADAAAATIQAAVDTANAMIGRVSAGRVLSEDESRLLAAYATDIARYRLYDDGVLADDDPVNRRAEAAVRFLERVGAGTETLGVAPLGGAGAPVAWAPERQFSHDTLKDY</sequence>
<keyword evidence="2" id="KW-1185">Reference proteome</keyword>
<reference evidence="1 2" key="1">
    <citation type="submission" date="2016-02" db="EMBL/GenBank/DDBJ databases">
        <title>Genome sequence of Marichromatium gracile YL-28, a purple sulfur bacterium.</title>
        <authorList>
            <person name="Zhao C."/>
            <person name="Hong X."/>
            <person name="Chen S."/>
            <person name="Yang S."/>
        </authorList>
    </citation>
    <scope>NUCLEOTIDE SEQUENCE [LARGE SCALE GENOMIC DNA]</scope>
    <source>
        <strain evidence="1 2">YL28</strain>
    </source>
</reference>
<evidence type="ECO:0000313" key="2">
    <source>
        <dbReference type="Proteomes" id="UP000075766"/>
    </source>
</evidence>
<dbReference type="Pfam" id="PF07030">
    <property type="entry name" value="Phage_Mu_Gp36"/>
    <property type="match status" value="1"/>
</dbReference>
<organism evidence="1 2">
    <name type="scientific">Marichromatium gracile</name>
    <name type="common">Chromatium gracile</name>
    <dbReference type="NCBI Taxonomy" id="1048"/>
    <lineage>
        <taxon>Bacteria</taxon>
        <taxon>Pseudomonadati</taxon>
        <taxon>Pseudomonadota</taxon>
        <taxon>Gammaproteobacteria</taxon>
        <taxon>Chromatiales</taxon>
        <taxon>Chromatiaceae</taxon>
        <taxon>Marichromatium</taxon>
    </lineage>
</organism>
<dbReference type="RefSeq" id="WP_062275903.1">
    <property type="nucleotide sequence ID" value="NZ_LSYU01000064.1"/>
</dbReference>
<dbReference type="Proteomes" id="UP000075766">
    <property type="component" value="Unassembled WGS sequence"/>
</dbReference>
<evidence type="ECO:0008006" key="3">
    <source>
        <dbReference type="Google" id="ProtNLM"/>
    </source>
</evidence>
<name>A0ABR5VEN0_MARGR</name>
<proteinExistence type="predicted"/>
<protein>
    <recommendedName>
        <fullName evidence="3">Phage gp36-like protein</fullName>
    </recommendedName>
</protein>
<dbReference type="InterPro" id="IPR009752">
    <property type="entry name" value="Phage_Mu_GpJ"/>
</dbReference>
<evidence type="ECO:0000313" key="1">
    <source>
        <dbReference type="EMBL" id="KXX64183.1"/>
    </source>
</evidence>
<comment type="caution">
    <text evidence="1">The sequence shown here is derived from an EMBL/GenBank/DDBJ whole genome shotgun (WGS) entry which is preliminary data.</text>
</comment>
<accession>A0ABR5VEN0</accession>
<gene>
    <name evidence="1" type="ORF">AY586_14640</name>
</gene>
<dbReference type="EMBL" id="LSYU01000064">
    <property type="protein sequence ID" value="KXX64183.1"/>
    <property type="molecule type" value="Genomic_DNA"/>
</dbReference>